<keyword evidence="2" id="KW-0808">Transferase</keyword>
<dbReference type="GO" id="GO:0005524">
    <property type="term" value="F:ATP binding"/>
    <property type="evidence" value="ECO:0007669"/>
    <property type="project" value="UniProtKB-KW"/>
</dbReference>
<keyword evidence="4 7" id="KW-0418">Kinase</keyword>
<dbReference type="Proteomes" id="UP000281955">
    <property type="component" value="Unassembled WGS sequence"/>
</dbReference>
<evidence type="ECO:0000256" key="4">
    <source>
        <dbReference type="ARBA" id="ARBA00022777"/>
    </source>
</evidence>
<evidence type="ECO:0000256" key="3">
    <source>
        <dbReference type="ARBA" id="ARBA00022741"/>
    </source>
</evidence>
<dbReference type="SUPFAM" id="SSF53613">
    <property type="entry name" value="Ribokinase-like"/>
    <property type="match status" value="1"/>
</dbReference>
<evidence type="ECO:0000313" key="8">
    <source>
        <dbReference type="Proteomes" id="UP000281955"/>
    </source>
</evidence>
<dbReference type="InterPro" id="IPR011611">
    <property type="entry name" value="PfkB_dom"/>
</dbReference>
<reference evidence="7 8" key="1">
    <citation type="submission" date="2018-10" db="EMBL/GenBank/DDBJ databases">
        <title>Genomic Encyclopedia of Archaeal and Bacterial Type Strains, Phase II (KMG-II): from individual species to whole genera.</title>
        <authorList>
            <person name="Goeker M."/>
        </authorList>
    </citation>
    <scope>NUCLEOTIDE SEQUENCE [LARGE SCALE GENOMIC DNA]</scope>
    <source>
        <strain evidence="7 8">RP-AC37</strain>
    </source>
</reference>
<dbReference type="GO" id="GO:0016301">
    <property type="term" value="F:kinase activity"/>
    <property type="evidence" value="ECO:0007669"/>
    <property type="project" value="UniProtKB-KW"/>
</dbReference>
<dbReference type="EMBL" id="RBWV01000002">
    <property type="protein sequence ID" value="RKS80671.1"/>
    <property type="molecule type" value="Genomic_DNA"/>
</dbReference>
<sequence length="301" mass="31661">MGEALIDVVRRTDGSVSDHLGGSPFNVAVGLARLGSEVGLATRVGPDEHGRSLVAHLRAEGVELLGEAEGLARTSTATATLDAEGVASYEFDLDWDLPELPLAAGSTALHTGSLGVTIEPGASTVLRTMAAVRERVLVSYDPNARPKLTPDHGALVRRVEEAVALAHVVKASEEDFEFLYPGTDFREVAARWLQGGTELVVVTRGGDGAWASTSGVRVDLPALPTDVVDTVGAGDAFMSGLLDALRRADLLSVDSLDRLRSLDEPTLRRLALEAATVASITCERAGANPPTRAELEARLAR</sequence>
<dbReference type="Pfam" id="PF00294">
    <property type="entry name" value="PfkB"/>
    <property type="match status" value="1"/>
</dbReference>
<dbReference type="PANTHER" id="PTHR43085:SF1">
    <property type="entry name" value="PSEUDOURIDINE KINASE-RELATED"/>
    <property type="match status" value="1"/>
</dbReference>
<evidence type="ECO:0000256" key="2">
    <source>
        <dbReference type="ARBA" id="ARBA00022679"/>
    </source>
</evidence>
<evidence type="ECO:0000256" key="1">
    <source>
        <dbReference type="ARBA" id="ARBA00010688"/>
    </source>
</evidence>
<feature type="domain" description="Carbohydrate kinase PfkB" evidence="6">
    <location>
        <begin position="2"/>
        <end position="290"/>
    </location>
</feature>
<dbReference type="CDD" id="cd01167">
    <property type="entry name" value="bac_FRK"/>
    <property type="match status" value="1"/>
</dbReference>
<keyword evidence="5" id="KW-0067">ATP-binding</keyword>
<dbReference type="PROSITE" id="PS00584">
    <property type="entry name" value="PFKB_KINASES_2"/>
    <property type="match status" value="1"/>
</dbReference>
<evidence type="ECO:0000313" key="7">
    <source>
        <dbReference type="EMBL" id="RKS80671.1"/>
    </source>
</evidence>
<evidence type="ECO:0000256" key="5">
    <source>
        <dbReference type="ARBA" id="ARBA00022840"/>
    </source>
</evidence>
<dbReference type="InterPro" id="IPR050306">
    <property type="entry name" value="PfkB_Carbo_kinase"/>
</dbReference>
<proteinExistence type="inferred from homology"/>
<dbReference type="RefSeq" id="WP_231121251.1">
    <property type="nucleotide sequence ID" value="NZ_RBWV01000002.1"/>
</dbReference>
<dbReference type="InParanoid" id="A0A420XVB4"/>
<name>A0A420XVB4_9ACTN</name>
<dbReference type="InterPro" id="IPR029056">
    <property type="entry name" value="Ribokinase-like"/>
</dbReference>
<evidence type="ECO:0000259" key="6">
    <source>
        <dbReference type="Pfam" id="PF00294"/>
    </source>
</evidence>
<comment type="caution">
    <text evidence="7">The sequence shown here is derived from an EMBL/GenBank/DDBJ whole genome shotgun (WGS) entry which is preliminary data.</text>
</comment>
<keyword evidence="8" id="KW-1185">Reference proteome</keyword>
<accession>A0A420XVB4</accession>
<dbReference type="InterPro" id="IPR002173">
    <property type="entry name" value="Carboh/pur_kinase_PfkB_CS"/>
</dbReference>
<dbReference type="AlphaFoldDB" id="A0A420XVB4"/>
<organism evidence="7 8">
    <name type="scientific">Motilibacter peucedani</name>
    <dbReference type="NCBI Taxonomy" id="598650"/>
    <lineage>
        <taxon>Bacteria</taxon>
        <taxon>Bacillati</taxon>
        <taxon>Actinomycetota</taxon>
        <taxon>Actinomycetes</taxon>
        <taxon>Motilibacterales</taxon>
        <taxon>Motilibacteraceae</taxon>
        <taxon>Motilibacter</taxon>
    </lineage>
</organism>
<keyword evidence="3" id="KW-0547">Nucleotide-binding</keyword>
<dbReference type="PROSITE" id="PS00583">
    <property type="entry name" value="PFKB_KINASES_1"/>
    <property type="match status" value="1"/>
</dbReference>
<dbReference type="Gene3D" id="3.40.1190.20">
    <property type="match status" value="1"/>
</dbReference>
<protein>
    <submittedName>
        <fullName evidence="7">Fructokinase</fullName>
    </submittedName>
</protein>
<dbReference type="PANTHER" id="PTHR43085">
    <property type="entry name" value="HEXOKINASE FAMILY MEMBER"/>
    <property type="match status" value="1"/>
</dbReference>
<gene>
    <name evidence="7" type="ORF">CLV35_0137</name>
</gene>
<comment type="similarity">
    <text evidence="1">Belongs to the carbohydrate kinase PfkB family.</text>
</comment>